<evidence type="ECO:0000256" key="1">
    <source>
        <dbReference type="SAM" id="SignalP"/>
    </source>
</evidence>
<evidence type="ECO:0000313" key="3">
    <source>
        <dbReference type="Proteomes" id="UP000807306"/>
    </source>
</evidence>
<dbReference type="EMBL" id="MU157848">
    <property type="protein sequence ID" value="KAF9529111.1"/>
    <property type="molecule type" value="Genomic_DNA"/>
</dbReference>
<dbReference type="Proteomes" id="UP000807306">
    <property type="component" value="Unassembled WGS sequence"/>
</dbReference>
<gene>
    <name evidence="2" type="ORF">CPB83DRAFT_284234</name>
</gene>
<name>A0A9P6JQE5_9AGAR</name>
<sequence>MVPSTACRLQEVLLLTFLRITDCLFLPRLFYFQSFSSKTPDIPPGLNHRLPIISSHATASNPLDQRCVFKSSLRHEDNLYSDDSSIRCVQASEDPEYMEAELFNGATPLSGSGKPSP</sequence>
<comment type="caution">
    <text evidence="2">The sequence shown here is derived from an EMBL/GenBank/DDBJ whole genome shotgun (WGS) entry which is preliminary data.</text>
</comment>
<reference evidence="2" key="1">
    <citation type="submission" date="2020-11" db="EMBL/GenBank/DDBJ databases">
        <authorList>
            <consortium name="DOE Joint Genome Institute"/>
            <person name="Ahrendt S."/>
            <person name="Riley R."/>
            <person name="Andreopoulos W."/>
            <person name="Labutti K."/>
            <person name="Pangilinan J."/>
            <person name="Ruiz-Duenas F.J."/>
            <person name="Barrasa J.M."/>
            <person name="Sanchez-Garcia M."/>
            <person name="Camarero S."/>
            <person name="Miyauchi S."/>
            <person name="Serrano A."/>
            <person name="Linde D."/>
            <person name="Babiker R."/>
            <person name="Drula E."/>
            <person name="Ayuso-Fernandez I."/>
            <person name="Pacheco R."/>
            <person name="Padilla G."/>
            <person name="Ferreira P."/>
            <person name="Barriuso J."/>
            <person name="Kellner H."/>
            <person name="Castanera R."/>
            <person name="Alfaro M."/>
            <person name="Ramirez L."/>
            <person name="Pisabarro A.G."/>
            <person name="Kuo A."/>
            <person name="Tritt A."/>
            <person name="Lipzen A."/>
            <person name="He G."/>
            <person name="Yan M."/>
            <person name="Ng V."/>
            <person name="Cullen D."/>
            <person name="Martin F."/>
            <person name="Rosso M.-N."/>
            <person name="Henrissat B."/>
            <person name="Hibbett D."/>
            <person name="Martinez A.T."/>
            <person name="Grigoriev I.V."/>
        </authorList>
    </citation>
    <scope>NUCLEOTIDE SEQUENCE</scope>
    <source>
        <strain evidence="2">CBS 506.95</strain>
    </source>
</reference>
<feature type="chain" id="PRO_5040326850" evidence="1">
    <location>
        <begin position="24"/>
        <end position="117"/>
    </location>
</feature>
<proteinExistence type="predicted"/>
<keyword evidence="3" id="KW-1185">Reference proteome</keyword>
<accession>A0A9P6JQE5</accession>
<protein>
    <submittedName>
        <fullName evidence="2">Uncharacterized protein</fullName>
    </submittedName>
</protein>
<keyword evidence="1" id="KW-0732">Signal</keyword>
<evidence type="ECO:0000313" key="2">
    <source>
        <dbReference type="EMBL" id="KAF9529111.1"/>
    </source>
</evidence>
<organism evidence="2 3">
    <name type="scientific">Crepidotus variabilis</name>
    <dbReference type="NCBI Taxonomy" id="179855"/>
    <lineage>
        <taxon>Eukaryota</taxon>
        <taxon>Fungi</taxon>
        <taxon>Dikarya</taxon>
        <taxon>Basidiomycota</taxon>
        <taxon>Agaricomycotina</taxon>
        <taxon>Agaricomycetes</taxon>
        <taxon>Agaricomycetidae</taxon>
        <taxon>Agaricales</taxon>
        <taxon>Agaricineae</taxon>
        <taxon>Crepidotaceae</taxon>
        <taxon>Crepidotus</taxon>
    </lineage>
</organism>
<feature type="signal peptide" evidence="1">
    <location>
        <begin position="1"/>
        <end position="23"/>
    </location>
</feature>
<dbReference type="AlphaFoldDB" id="A0A9P6JQE5"/>